<sequence>MRTISITCLNALFGLVVGEISLLCPSETQPDVSCSNVEDSRSIVKRAPPLGPADDFLWQTCGCRGQKLQLLDTLDPVHAARFVTPLNSPWTGTLENELKTWGYRDNSANDDIQDLCDFTMKPMFEAALKALGIGAGSAQYGGPNKCFSYVHREGPAVHLLPNGQMPPREQQRYTVDGVSYRVTNAYYTIGINARDGVIHLINRKSPESAAKNLWKVDNVAKNELPALRSSSDIAWGLWETMSPGNLGNINYIFSHQVVNRETQQIVLRALDGESLKTWPGTEFVAGESSEYWALLGIAVGYLLGQHKPQIGHNRFVSSIHVFQGAPAHPMLPGGVWPWLCFVIKPAPFPAPEPPDEVMGGGTSLALGKRDLVGGGLVVERSEDGKNIARSHKVWANL</sequence>
<proteinExistence type="predicted"/>
<organism evidence="2 3">
    <name type="scientific">Alternaria dauci</name>
    <dbReference type="NCBI Taxonomy" id="48095"/>
    <lineage>
        <taxon>Eukaryota</taxon>
        <taxon>Fungi</taxon>
        <taxon>Dikarya</taxon>
        <taxon>Ascomycota</taxon>
        <taxon>Pezizomycotina</taxon>
        <taxon>Dothideomycetes</taxon>
        <taxon>Pleosporomycetidae</taxon>
        <taxon>Pleosporales</taxon>
        <taxon>Pleosporineae</taxon>
        <taxon>Pleosporaceae</taxon>
        <taxon>Alternaria</taxon>
        <taxon>Alternaria sect. Porri</taxon>
    </lineage>
</organism>
<dbReference type="EMBL" id="JBHGVX010000002">
    <property type="protein sequence ID" value="KAL1799292.1"/>
    <property type="molecule type" value="Genomic_DNA"/>
</dbReference>
<evidence type="ECO:0000313" key="2">
    <source>
        <dbReference type="EMBL" id="KAL1799292.1"/>
    </source>
</evidence>
<dbReference type="GeneID" id="96083651"/>
<dbReference type="RefSeq" id="XP_069309876.1">
    <property type="nucleotide sequence ID" value="XM_069448592.1"/>
</dbReference>
<protein>
    <submittedName>
        <fullName evidence="2">Uncharacterized protein</fullName>
    </submittedName>
</protein>
<dbReference type="Proteomes" id="UP001578633">
    <property type="component" value="Chromosome 2"/>
</dbReference>
<feature type="chain" id="PRO_5046734874" evidence="1">
    <location>
        <begin position="19"/>
        <end position="397"/>
    </location>
</feature>
<evidence type="ECO:0000313" key="3">
    <source>
        <dbReference type="Proteomes" id="UP001578633"/>
    </source>
</evidence>
<comment type="caution">
    <text evidence="2">The sequence shown here is derived from an EMBL/GenBank/DDBJ whole genome shotgun (WGS) entry which is preliminary data.</text>
</comment>
<name>A0ABR3USM1_9PLEO</name>
<evidence type="ECO:0000256" key="1">
    <source>
        <dbReference type="SAM" id="SignalP"/>
    </source>
</evidence>
<feature type="signal peptide" evidence="1">
    <location>
        <begin position="1"/>
        <end position="18"/>
    </location>
</feature>
<keyword evidence="3" id="KW-1185">Reference proteome</keyword>
<accession>A0ABR3USM1</accession>
<keyword evidence="1" id="KW-0732">Signal</keyword>
<reference evidence="2 3" key="1">
    <citation type="submission" date="2024-09" db="EMBL/GenBank/DDBJ databases">
        <title>T2T genomes of carrot and Alternaria dauci and their utility for understanding host-pathogen interaction during carrot leaf blight disease.</title>
        <authorList>
            <person name="Liu W."/>
            <person name="Xu S."/>
            <person name="Ou C."/>
            <person name="Liu X."/>
            <person name="Zhuang F."/>
            <person name="Deng X.W."/>
        </authorList>
    </citation>
    <scope>NUCLEOTIDE SEQUENCE [LARGE SCALE GENOMIC DNA]</scope>
    <source>
        <strain evidence="2 3">A2016</strain>
    </source>
</reference>
<gene>
    <name evidence="2" type="ORF">ACET3X_003329</name>
</gene>